<keyword evidence="3" id="KW-0866">Nonsense-mediated mRNA decay</keyword>
<feature type="compositionally biased region" description="Low complexity" evidence="4">
    <location>
        <begin position="42"/>
        <end position="64"/>
    </location>
</feature>
<feature type="compositionally biased region" description="Low complexity" evidence="4">
    <location>
        <begin position="340"/>
        <end position="351"/>
    </location>
</feature>
<dbReference type="Proteomes" id="UP001146120">
    <property type="component" value="Unassembled WGS sequence"/>
</dbReference>
<dbReference type="InterPro" id="IPR012677">
    <property type="entry name" value="Nucleotide-bd_a/b_plait_sf"/>
</dbReference>
<feature type="domain" description="UPF3" evidence="5">
    <location>
        <begin position="96"/>
        <end position="259"/>
    </location>
</feature>
<evidence type="ECO:0000259" key="5">
    <source>
        <dbReference type="Pfam" id="PF03467"/>
    </source>
</evidence>
<dbReference type="PROSITE" id="PS51421">
    <property type="entry name" value="RAS"/>
    <property type="match status" value="1"/>
</dbReference>
<protein>
    <recommendedName>
        <fullName evidence="5">UPF3 domain-containing protein</fullName>
    </recommendedName>
</protein>
<proteinExistence type="inferred from homology"/>
<dbReference type="SUPFAM" id="SSF52540">
    <property type="entry name" value="P-loop containing nucleoside triphosphate hydrolases"/>
    <property type="match status" value="1"/>
</dbReference>
<reference evidence="6" key="2">
    <citation type="journal article" date="2023" name="Microbiol Resour">
        <title>Decontamination and Annotation of the Draft Genome Sequence of the Oomycete Lagenidium giganteum ARSEF 373.</title>
        <authorList>
            <person name="Morgan W.R."/>
            <person name="Tartar A."/>
        </authorList>
    </citation>
    <scope>NUCLEOTIDE SEQUENCE</scope>
    <source>
        <strain evidence="6">ARSEF 373</strain>
    </source>
</reference>
<dbReference type="PRINTS" id="PR00449">
    <property type="entry name" value="RASTRNSFRMNG"/>
</dbReference>
<keyword evidence="7" id="KW-1185">Reference proteome</keyword>
<reference evidence="6" key="1">
    <citation type="submission" date="2022-11" db="EMBL/GenBank/DDBJ databases">
        <authorList>
            <person name="Morgan W.R."/>
            <person name="Tartar A."/>
        </authorList>
    </citation>
    <scope>NUCLEOTIDE SEQUENCE</scope>
    <source>
        <strain evidence="6">ARSEF 373</strain>
    </source>
</reference>
<feature type="compositionally biased region" description="Basic and acidic residues" evidence="4">
    <location>
        <begin position="288"/>
        <end position="303"/>
    </location>
</feature>
<dbReference type="GO" id="GO:0003924">
    <property type="term" value="F:GTPase activity"/>
    <property type="evidence" value="ECO:0007669"/>
    <property type="project" value="InterPro"/>
</dbReference>
<evidence type="ECO:0000256" key="4">
    <source>
        <dbReference type="SAM" id="MobiDB-lite"/>
    </source>
</evidence>
<dbReference type="PANTHER" id="PTHR47978">
    <property type="match status" value="1"/>
</dbReference>
<dbReference type="InterPro" id="IPR005225">
    <property type="entry name" value="Small_GTP-bd"/>
</dbReference>
<feature type="compositionally biased region" description="Gly residues" evidence="4">
    <location>
        <begin position="30"/>
        <end position="41"/>
    </location>
</feature>
<dbReference type="SMART" id="SM00173">
    <property type="entry name" value="RAS"/>
    <property type="match status" value="1"/>
</dbReference>
<evidence type="ECO:0000256" key="1">
    <source>
        <dbReference type="ARBA" id="ARBA00005991"/>
    </source>
</evidence>
<sequence length="646" mass="69508">MTGAPTGRRGGGSGAPGGERGKPRGRGRGRSGGGGGGGGGSSRSAGDDSASGGRNSTVGSGTRSRSSENKAKRKATTTPRAPVSARPLRTVHTVTRKVVVRNIPHTISEDDVWQLLATHGVTREYGWRFVAGKVRGNNRQPHLGRLYLDFKKETEQAKQLIAALNGYSELTASVHVLCCVADKSEPLDVDFAPYQKIPREKQRKDAKVGTIERDPEYLAFVEELNKPKEKLPSADVVADNAEGETVEKPVAALVKYFNERKLRDKKGKAISKYDKSSATRRSRKKEKPAKEKKGGKERSKQAEGGDGADGSKARKPRGRGKKEAASAAEPMQPGSLKIMPKGGSNNNNSGGERTRGRGRKEPGDADASAPVRGNGKGRGRREPRGPRGGAKDGEGRNDRHIAVTMHTRGDPTIKLVLLGNGSVGKSSLIARFVDDGFTRVYKQTIGLDFFEKKLHFPRDQRLVLQVWDIGGQSINSKMLDKYLYGVDVAFLCYDVTDAQSFQDLDDWCRVAKAHTSNASAVTGRQTGLYVLGNKVDLVAHRVISTEKHEEFIRRHQLLGGFLVSAQNGDNVLKAVYRVSATAAKIQVSDFELSAHDTVVRATVQAATAADEARTAMADAIEAEDRAAEARKAEGAGAPAGCHCSLM</sequence>
<dbReference type="Gene3D" id="3.40.50.300">
    <property type="entry name" value="P-loop containing nucleotide triphosphate hydrolases"/>
    <property type="match status" value="1"/>
</dbReference>
<dbReference type="PROSITE" id="PS51419">
    <property type="entry name" value="RAB"/>
    <property type="match status" value="1"/>
</dbReference>
<evidence type="ECO:0000256" key="3">
    <source>
        <dbReference type="ARBA" id="ARBA00023161"/>
    </source>
</evidence>
<dbReference type="SUPFAM" id="SSF54928">
    <property type="entry name" value="RNA-binding domain, RBD"/>
    <property type="match status" value="1"/>
</dbReference>
<evidence type="ECO:0000313" key="6">
    <source>
        <dbReference type="EMBL" id="DAZ94740.1"/>
    </source>
</evidence>
<dbReference type="SMART" id="SM00175">
    <property type="entry name" value="RAB"/>
    <property type="match status" value="1"/>
</dbReference>
<dbReference type="InterPro" id="IPR027417">
    <property type="entry name" value="P-loop_NTPase"/>
</dbReference>
<dbReference type="EMBL" id="DAKRPA010000235">
    <property type="protein sequence ID" value="DAZ94740.1"/>
    <property type="molecule type" value="Genomic_DNA"/>
</dbReference>
<feature type="compositionally biased region" description="Basic residues" evidence="4">
    <location>
        <begin position="278"/>
        <end position="287"/>
    </location>
</feature>
<dbReference type="InterPro" id="IPR035979">
    <property type="entry name" value="RBD_domain_sf"/>
</dbReference>
<gene>
    <name evidence="6" type="ORF">N0F65_011556</name>
</gene>
<accession>A0AAV2YKW7</accession>
<dbReference type="InterPro" id="IPR005120">
    <property type="entry name" value="UPF3_dom"/>
</dbReference>
<comment type="caution">
    <text evidence="6">The sequence shown here is derived from an EMBL/GenBank/DDBJ whole genome shotgun (WGS) entry which is preliminary data.</text>
</comment>
<dbReference type="AlphaFoldDB" id="A0AAV2YKW7"/>
<comment type="similarity">
    <text evidence="1">Belongs to the RENT3 family.</text>
</comment>
<name>A0AAV2YKW7_9STRA</name>
<feature type="compositionally biased region" description="Basic and acidic residues" evidence="4">
    <location>
        <begin position="380"/>
        <end position="398"/>
    </location>
</feature>
<feature type="compositionally biased region" description="Basic and acidic residues" evidence="4">
    <location>
        <begin position="352"/>
        <end position="363"/>
    </location>
</feature>
<dbReference type="SMART" id="SM00176">
    <property type="entry name" value="RAN"/>
    <property type="match status" value="1"/>
</dbReference>
<dbReference type="NCBIfam" id="TIGR00231">
    <property type="entry name" value="small_GTP"/>
    <property type="match status" value="1"/>
</dbReference>
<dbReference type="GO" id="GO:0003676">
    <property type="term" value="F:nucleic acid binding"/>
    <property type="evidence" value="ECO:0007669"/>
    <property type="project" value="InterPro"/>
</dbReference>
<dbReference type="FunFam" id="3.40.50.300:FF:001447">
    <property type="entry name" value="Ras-related protein Rab-1B"/>
    <property type="match status" value="1"/>
</dbReference>
<evidence type="ECO:0000313" key="7">
    <source>
        <dbReference type="Proteomes" id="UP001146120"/>
    </source>
</evidence>
<dbReference type="InterPro" id="IPR001806">
    <property type="entry name" value="Small_GTPase"/>
</dbReference>
<feature type="compositionally biased region" description="Gly residues" evidence="4">
    <location>
        <begin position="8"/>
        <end position="18"/>
    </location>
</feature>
<dbReference type="Pfam" id="PF00071">
    <property type="entry name" value="Ras"/>
    <property type="match status" value="1"/>
</dbReference>
<dbReference type="GO" id="GO:0005525">
    <property type="term" value="F:GTP binding"/>
    <property type="evidence" value="ECO:0007669"/>
    <property type="project" value="InterPro"/>
</dbReference>
<feature type="region of interest" description="Disordered" evidence="4">
    <location>
        <begin position="1"/>
        <end position="88"/>
    </location>
</feature>
<dbReference type="GO" id="GO:0000184">
    <property type="term" value="P:nuclear-transcribed mRNA catabolic process, nonsense-mediated decay"/>
    <property type="evidence" value="ECO:0007669"/>
    <property type="project" value="UniProtKB-KW"/>
</dbReference>
<evidence type="ECO:0000256" key="2">
    <source>
        <dbReference type="ARBA" id="ARBA00022741"/>
    </source>
</evidence>
<feature type="region of interest" description="Disordered" evidence="4">
    <location>
        <begin position="267"/>
        <end position="398"/>
    </location>
</feature>
<dbReference type="Gene3D" id="3.30.70.330">
    <property type="match status" value="1"/>
</dbReference>
<organism evidence="6 7">
    <name type="scientific">Lagenidium giganteum</name>
    <dbReference type="NCBI Taxonomy" id="4803"/>
    <lineage>
        <taxon>Eukaryota</taxon>
        <taxon>Sar</taxon>
        <taxon>Stramenopiles</taxon>
        <taxon>Oomycota</taxon>
        <taxon>Peronosporomycetes</taxon>
        <taxon>Pythiales</taxon>
        <taxon>Pythiaceae</taxon>
    </lineage>
</organism>
<dbReference type="Pfam" id="PF03467">
    <property type="entry name" value="Smg4_UPF3"/>
    <property type="match status" value="1"/>
</dbReference>
<keyword evidence="2" id="KW-0547">Nucleotide-binding</keyword>